<protein>
    <submittedName>
        <fullName evidence="6">Short chain dehydrogenase</fullName>
    </submittedName>
</protein>
<dbReference type="PANTHER" id="PTHR43391">
    <property type="entry name" value="RETINOL DEHYDROGENASE-RELATED"/>
    <property type="match status" value="1"/>
</dbReference>
<dbReference type="InterPro" id="IPR002347">
    <property type="entry name" value="SDR_fam"/>
</dbReference>
<dbReference type="InterPro" id="IPR036291">
    <property type="entry name" value="NAD(P)-bd_dom_sf"/>
</dbReference>
<feature type="domain" description="Ketoreductase" evidence="5">
    <location>
        <begin position="7"/>
        <end position="186"/>
    </location>
</feature>
<dbReference type="NCBIfam" id="NF004196">
    <property type="entry name" value="PRK05650.1"/>
    <property type="match status" value="1"/>
</dbReference>
<dbReference type="AlphaFoldDB" id="A0A2K9LFT7"/>
<dbReference type="PRINTS" id="PR00080">
    <property type="entry name" value="SDRFAMILY"/>
</dbReference>
<dbReference type="OrthoDB" id="4690547at2"/>
<dbReference type="InterPro" id="IPR057326">
    <property type="entry name" value="KR_dom"/>
</dbReference>
<dbReference type="PANTHER" id="PTHR43391:SF14">
    <property type="entry name" value="DEHYDROGENASE_REDUCTASE SDR FAMILY PROTEIN 7-LIKE"/>
    <property type="match status" value="1"/>
</dbReference>
<proteinExistence type="inferred from homology"/>
<evidence type="ECO:0000313" key="6">
    <source>
        <dbReference type="EMBL" id="AUM11228.1"/>
    </source>
</evidence>
<evidence type="ECO:0000256" key="4">
    <source>
        <dbReference type="RuleBase" id="RU000363"/>
    </source>
</evidence>
<dbReference type="EMBL" id="CP022684">
    <property type="protein sequence ID" value="AUM11228.1"/>
    <property type="molecule type" value="Genomic_DNA"/>
</dbReference>
<name>A0A2K9LFT7_9GAMM</name>
<keyword evidence="7" id="KW-1185">Reference proteome</keyword>
<dbReference type="PRINTS" id="PR00081">
    <property type="entry name" value="GDHRDH"/>
</dbReference>
<dbReference type="GO" id="GO:0016491">
    <property type="term" value="F:oxidoreductase activity"/>
    <property type="evidence" value="ECO:0007669"/>
    <property type="project" value="UniProtKB-KW"/>
</dbReference>
<evidence type="ECO:0000256" key="1">
    <source>
        <dbReference type="ARBA" id="ARBA00006484"/>
    </source>
</evidence>
<dbReference type="PROSITE" id="PS00061">
    <property type="entry name" value="ADH_SHORT"/>
    <property type="match status" value="1"/>
</dbReference>
<reference evidence="7" key="1">
    <citation type="submission" date="2017-08" db="EMBL/GenBank/DDBJ databases">
        <title>Direct submision.</title>
        <authorList>
            <person name="Kim S.-J."/>
            <person name="Rhee S.-K."/>
        </authorList>
    </citation>
    <scope>NUCLEOTIDE SEQUENCE [LARGE SCALE GENOMIC DNA]</scope>
    <source>
        <strain evidence="7">GI5</strain>
    </source>
</reference>
<dbReference type="FunFam" id="3.40.50.720:FF:000084">
    <property type="entry name" value="Short-chain dehydrogenase reductase"/>
    <property type="match status" value="1"/>
</dbReference>
<dbReference type="KEGG" id="kak:Kalk_01750"/>
<evidence type="ECO:0000256" key="3">
    <source>
        <dbReference type="ARBA" id="ARBA00023002"/>
    </source>
</evidence>
<evidence type="ECO:0000256" key="2">
    <source>
        <dbReference type="ARBA" id="ARBA00022857"/>
    </source>
</evidence>
<dbReference type="SUPFAM" id="SSF51735">
    <property type="entry name" value="NAD(P)-binding Rossmann-fold domains"/>
    <property type="match status" value="1"/>
</dbReference>
<sequence length="276" mass="29880">MDRSGAKRVLITGGASGLGKAMAMTFAKHGHHVAIVDLNDERGQAALTELNAYKVDALYQRCDVRNIEDIKSAVDTVQKRWGGLDVMINNAGVAAGGPFDWISSEDWEWVMDINFFGVLRGCQAAIPLMKNQSAGHIVNIASMAGLLNPPGMSNYNVSKAAVVSLSETLACELQPHGIGVTCVCPSFFKTNLGESMRSPDQTTSAKLEKLVEGASELSADDIAAAVYEAVESSQFLVMPHDKARKAWDYKCRDLDKHLQAQLPLAQQVKDQAQRSD</sequence>
<accession>A0A2K9LFT7</accession>
<comment type="similarity">
    <text evidence="1 4">Belongs to the short-chain dehydrogenases/reductases (SDR) family.</text>
</comment>
<gene>
    <name evidence="6" type="ORF">Kalk_01750</name>
</gene>
<dbReference type="RefSeq" id="WP_101892568.1">
    <property type="nucleotide sequence ID" value="NZ_CP022684.1"/>
</dbReference>
<dbReference type="Pfam" id="PF00106">
    <property type="entry name" value="adh_short"/>
    <property type="match status" value="1"/>
</dbReference>
<dbReference type="CDD" id="cd05233">
    <property type="entry name" value="SDR_c"/>
    <property type="match status" value="1"/>
</dbReference>
<keyword evidence="3" id="KW-0560">Oxidoreductase</keyword>
<evidence type="ECO:0000259" key="5">
    <source>
        <dbReference type="SMART" id="SM00822"/>
    </source>
</evidence>
<dbReference type="InterPro" id="IPR020904">
    <property type="entry name" value="Sc_DH/Rdtase_CS"/>
</dbReference>
<dbReference type="Proteomes" id="UP000235116">
    <property type="component" value="Chromosome"/>
</dbReference>
<organism evidence="6 7">
    <name type="scientific">Ketobacter alkanivorans</name>
    <dbReference type="NCBI Taxonomy" id="1917421"/>
    <lineage>
        <taxon>Bacteria</taxon>
        <taxon>Pseudomonadati</taxon>
        <taxon>Pseudomonadota</taxon>
        <taxon>Gammaproteobacteria</taxon>
        <taxon>Pseudomonadales</taxon>
        <taxon>Ketobacteraceae</taxon>
        <taxon>Ketobacter</taxon>
    </lineage>
</organism>
<keyword evidence="2" id="KW-0521">NADP</keyword>
<dbReference type="Gene3D" id="3.40.50.720">
    <property type="entry name" value="NAD(P)-binding Rossmann-like Domain"/>
    <property type="match status" value="1"/>
</dbReference>
<evidence type="ECO:0000313" key="7">
    <source>
        <dbReference type="Proteomes" id="UP000235116"/>
    </source>
</evidence>
<dbReference type="SMART" id="SM00822">
    <property type="entry name" value="PKS_KR"/>
    <property type="match status" value="1"/>
</dbReference>